<dbReference type="InterPro" id="IPR001296">
    <property type="entry name" value="Glyco_trans_1"/>
</dbReference>
<dbReference type="GO" id="GO:0016757">
    <property type="term" value="F:glycosyltransferase activity"/>
    <property type="evidence" value="ECO:0007669"/>
    <property type="project" value="UniProtKB-KW"/>
</dbReference>
<dbReference type="Pfam" id="PF13477">
    <property type="entry name" value="Glyco_trans_4_2"/>
    <property type="match status" value="1"/>
</dbReference>
<dbReference type="Proteomes" id="UP001292913">
    <property type="component" value="Unassembled WGS sequence"/>
</dbReference>
<dbReference type="PANTHER" id="PTHR45947:SF3">
    <property type="entry name" value="SULFOQUINOVOSYL TRANSFERASE SQD2"/>
    <property type="match status" value="1"/>
</dbReference>
<accession>A0ABU5HJK2</accession>
<organism evidence="3 4">
    <name type="scientific">Bacteroides vicugnae</name>
    <dbReference type="NCBI Taxonomy" id="3037989"/>
    <lineage>
        <taxon>Bacteria</taxon>
        <taxon>Pseudomonadati</taxon>
        <taxon>Bacteroidota</taxon>
        <taxon>Bacteroidia</taxon>
        <taxon>Bacteroidales</taxon>
        <taxon>Bacteroidaceae</taxon>
        <taxon>Bacteroides</taxon>
    </lineage>
</organism>
<gene>
    <name evidence="3" type="ORF">QHG74_00960</name>
</gene>
<dbReference type="SUPFAM" id="SSF53756">
    <property type="entry name" value="UDP-Glycosyltransferase/glycogen phosphorylase"/>
    <property type="match status" value="1"/>
</dbReference>
<dbReference type="PANTHER" id="PTHR45947">
    <property type="entry name" value="SULFOQUINOVOSYL TRANSFERASE SQD2"/>
    <property type="match status" value="1"/>
</dbReference>
<keyword evidence="3" id="KW-0328">Glycosyltransferase</keyword>
<comment type="caution">
    <text evidence="3">The sequence shown here is derived from an EMBL/GenBank/DDBJ whole genome shotgun (WGS) entry which is preliminary data.</text>
</comment>
<dbReference type="EMBL" id="JARZAK010000001">
    <property type="protein sequence ID" value="MDY7256296.1"/>
    <property type="molecule type" value="Genomic_DNA"/>
</dbReference>
<dbReference type="Gene3D" id="3.40.50.2000">
    <property type="entry name" value="Glycogen Phosphorylase B"/>
    <property type="match status" value="2"/>
</dbReference>
<dbReference type="InterPro" id="IPR028098">
    <property type="entry name" value="Glyco_trans_4-like_N"/>
</dbReference>
<dbReference type="RefSeq" id="WP_320983001.1">
    <property type="nucleotide sequence ID" value="NZ_JARZAK010000001.1"/>
</dbReference>
<name>A0ABU5HJK2_9BACE</name>
<dbReference type="Pfam" id="PF00534">
    <property type="entry name" value="Glycos_transf_1"/>
    <property type="match status" value="1"/>
</dbReference>
<proteinExistence type="predicted"/>
<evidence type="ECO:0000313" key="3">
    <source>
        <dbReference type="EMBL" id="MDY7256296.1"/>
    </source>
</evidence>
<evidence type="ECO:0000259" key="1">
    <source>
        <dbReference type="Pfam" id="PF00534"/>
    </source>
</evidence>
<protein>
    <submittedName>
        <fullName evidence="3">Glycosyltransferase</fullName>
        <ecNumber evidence="3">2.4.-.-</ecNumber>
    </submittedName>
</protein>
<dbReference type="InterPro" id="IPR050194">
    <property type="entry name" value="Glycosyltransferase_grp1"/>
</dbReference>
<dbReference type="EC" id="2.4.-.-" evidence="3"/>
<feature type="domain" description="Glycosyltransferase subfamily 4-like N-terminal" evidence="2">
    <location>
        <begin position="19"/>
        <end position="144"/>
    </location>
</feature>
<evidence type="ECO:0000313" key="4">
    <source>
        <dbReference type="Proteomes" id="UP001292913"/>
    </source>
</evidence>
<keyword evidence="4" id="KW-1185">Reference proteome</keyword>
<evidence type="ECO:0000259" key="2">
    <source>
        <dbReference type="Pfam" id="PF13477"/>
    </source>
</evidence>
<sequence length="384" mass="43217">MRKRICFVTTVPITIKAFLLGLANHLIDKYDYDVTFICNDDEYLRSITNENLHFVPVKMKRGIGFDGIGVICKLFNIFKAEKFDIVQYATPNASLYASIAARMAGIKERLYCQWGVRYIDFKGIIRVAYRQLVKIMCNNATAIEVESYSILKFSVEDGLYKPEKAQVIWNGSASGVDLKKFDIKKRESWRNEIRTELGIPEDKIVFGYAGRITRDKGINELVDAFVSVNNPEKAVLFLVGDYDNAGTIRPDVIEKIENSANIKHIPFTNKLERYYAAMDVFCSLSYREGFGLVVIEAGGIGTPGIVSNVPGQFDTIKDGITGILAEVRNIESIRTCLETFISDPNKAKEMGANAVSYIAENYDSVKLFDKLAEHRNELINKSKG</sequence>
<keyword evidence="3" id="KW-0808">Transferase</keyword>
<feature type="domain" description="Glycosyl transferase family 1" evidence="1">
    <location>
        <begin position="191"/>
        <end position="354"/>
    </location>
</feature>
<reference evidence="3 4" key="1">
    <citation type="submission" date="2023-04" db="EMBL/GenBank/DDBJ databases">
        <title>Bacteroides pacosi sp. nov., isolated from the fecal material of an alpaca.</title>
        <authorList>
            <person name="Miller S."/>
            <person name="Hendry M."/>
            <person name="King J."/>
            <person name="Sankaranarayanan K."/>
            <person name="Lawson P.A."/>
        </authorList>
    </citation>
    <scope>NUCLEOTIDE SEQUENCE [LARGE SCALE GENOMIC DNA]</scope>
    <source>
        <strain evidence="3 4">A2-P53</strain>
    </source>
</reference>